<dbReference type="GeneID" id="96006813"/>
<dbReference type="Gene3D" id="3.30.450.40">
    <property type="match status" value="1"/>
</dbReference>
<accession>A0AB34KMI3</accession>
<dbReference type="InterPro" id="IPR029016">
    <property type="entry name" value="GAF-like_dom_sf"/>
</dbReference>
<dbReference type="InterPro" id="IPR003661">
    <property type="entry name" value="HisK_dim/P_dom"/>
</dbReference>
<dbReference type="InterPro" id="IPR036097">
    <property type="entry name" value="HisK_dim/P_sf"/>
</dbReference>
<gene>
    <name evidence="3" type="ORF">WHR41_05370</name>
</gene>
<dbReference type="Gene3D" id="1.10.287.130">
    <property type="match status" value="1"/>
</dbReference>
<evidence type="ECO:0000256" key="1">
    <source>
        <dbReference type="SAM" id="MobiDB-lite"/>
    </source>
</evidence>
<protein>
    <recommendedName>
        <fullName evidence="2">Signal transduction histidine kinase dimerisation/phosphoacceptor domain-containing protein</fullName>
    </recommendedName>
</protein>
<dbReference type="Pfam" id="PF00512">
    <property type="entry name" value="HisKA"/>
    <property type="match status" value="1"/>
</dbReference>
<dbReference type="CDD" id="cd00082">
    <property type="entry name" value="HisKA"/>
    <property type="match status" value="1"/>
</dbReference>
<proteinExistence type="predicted"/>
<sequence length="512" mass="55896">MHVARLSPREHEVHAVLESLSPTQRSPRTDEQTAASADKSLLVIANLVRLRWNAQQVTISLVDNSHRYILAEATEDLVAKDAPPNKSRIPRGDALCENSLGERTPCPGLAVKDCSRDHRFEKDVAVAREGGVHFYAAVPVVTNAGYQIGMLAVIDPVPREQPADGEVEELKEYAACAAGHLELLKTKADCERKSKLLRTISASIEHQYPSLRRQKPSEDHQNAEDVLNGSLQDSENSLDAVDKSPPTARSHATQQALTKAFSDTAKALRYPLLADNVAMFGPVGIDRLADSEIDRVDISNFDDLNPDGEAPSALLTSVSREKINLPNKLQRCPPIAVLSRLASKHPGGAAFRLLAGTSREESAASAIRESPAASHAALRHETSCDAIDEELLNYLHLPGLDPNEHDARSRDIVFLPVYHPQTGSILAASFLWNANTERSLLNIDLADLHAISSSLSQDVARILSQKKESDFLSNFSHELRSPIHGVMGAAQFMQDTRLSSYQSGLVDIDLES</sequence>
<dbReference type="SUPFAM" id="SSF55781">
    <property type="entry name" value="GAF domain-like"/>
    <property type="match status" value="1"/>
</dbReference>
<evidence type="ECO:0000313" key="3">
    <source>
        <dbReference type="EMBL" id="KAL1586242.1"/>
    </source>
</evidence>
<evidence type="ECO:0000259" key="2">
    <source>
        <dbReference type="Pfam" id="PF00512"/>
    </source>
</evidence>
<feature type="region of interest" description="Disordered" evidence="1">
    <location>
        <begin position="229"/>
        <end position="254"/>
    </location>
</feature>
<name>A0AB34KMI3_9PEZI</name>
<feature type="region of interest" description="Disordered" evidence="1">
    <location>
        <begin position="1"/>
        <end position="35"/>
    </location>
</feature>
<dbReference type="PANTHER" id="PTHR43102:SF2">
    <property type="entry name" value="GAF DOMAIN-CONTAINING PROTEIN"/>
    <property type="match status" value="1"/>
</dbReference>
<reference evidence="3 4" key="1">
    <citation type="journal article" date="2020" name="Microbiol. Resour. Announc.">
        <title>Draft Genome Sequence of a Cladosporium Species Isolated from the Mesophotic Ascidian Didemnum maculosum.</title>
        <authorList>
            <person name="Gioti A."/>
            <person name="Siaperas R."/>
            <person name="Nikolaivits E."/>
            <person name="Le Goff G."/>
            <person name="Ouazzani J."/>
            <person name="Kotoulas G."/>
            <person name="Topakas E."/>
        </authorList>
    </citation>
    <scope>NUCLEOTIDE SEQUENCE [LARGE SCALE GENOMIC DNA]</scope>
    <source>
        <strain evidence="3 4">TM138-S3</strain>
    </source>
</reference>
<feature type="domain" description="Signal transduction histidine kinase dimerisation/phosphoacceptor" evidence="2">
    <location>
        <begin position="469"/>
        <end position="502"/>
    </location>
</feature>
<comment type="caution">
    <text evidence="3">The sequence shown here is derived from an EMBL/GenBank/DDBJ whole genome shotgun (WGS) entry which is preliminary data.</text>
</comment>
<dbReference type="AlphaFoldDB" id="A0AB34KMI3"/>
<keyword evidence="4" id="KW-1185">Reference proteome</keyword>
<dbReference type="RefSeq" id="XP_069229347.1">
    <property type="nucleotide sequence ID" value="XM_069373975.1"/>
</dbReference>
<evidence type="ECO:0000313" key="4">
    <source>
        <dbReference type="Proteomes" id="UP000803884"/>
    </source>
</evidence>
<organism evidence="3 4">
    <name type="scientific">Cladosporium halotolerans</name>
    <dbReference type="NCBI Taxonomy" id="1052096"/>
    <lineage>
        <taxon>Eukaryota</taxon>
        <taxon>Fungi</taxon>
        <taxon>Dikarya</taxon>
        <taxon>Ascomycota</taxon>
        <taxon>Pezizomycotina</taxon>
        <taxon>Dothideomycetes</taxon>
        <taxon>Dothideomycetidae</taxon>
        <taxon>Cladosporiales</taxon>
        <taxon>Cladosporiaceae</taxon>
        <taxon>Cladosporium</taxon>
    </lineage>
</organism>
<dbReference type="GO" id="GO:0000155">
    <property type="term" value="F:phosphorelay sensor kinase activity"/>
    <property type="evidence" value="ECO:0007669"/>
    <property type="project" value="InterPro"/>
</dbReference>
<dbReference type="PANTHER" id="PTHR43102">
    <property type="entry name" value="SLR1143 PROTEIN"/>
    <property type="match status" value="1"/>
</dbReference>
<dbReference type="Proteomes" id="UP000803884">
    <property type="component" value="Unassembled WGS sequence"/>
</dbReference>
<dbReference type="SUPFAM" id="SSF47384">
    <property type="entry name" value="Homodimeric domain of signal transducing histidine kinase"/>
    <property type="match status" value="1"/>
</dbReference>
<dbReference type="EMBL" id="JAAQHG020000015">
    <property type="protein sequence ID" value="KAL1586242.1"/>
    <property type="molecule type" value="Genomic_DNA"/>
</dbReference>